<dbReference type="EMBL" id="RKLV01000003">
    <property type="protein sequence ID" value="MCX2818508.1"/>
    <property type="molecule type" value="Genomic_DNA"/>
</dbReference>
<dbReference type="RefSeq" id="WP_266086352.1">
    <property type="nucleotide sequence ID" value="NZ_RKLV01000003.1"/>
</dbReference>
<feature type="transmembrane region" description="Helical" evidence="1">
    <location>
        <begin position="31"/>
        <end position="51"/>
    </location>
</feature>
<sequence length="138" mass="14206">MSPNTSNVMGVALIVFGAALAVTAGSSGDTTAVVLGFIGAVALFYMGIGLYSRGNTDEETLHETEETTKRSTLHRTSSYVAGVAALVALAGFVSATASGESLAVRGVFGVVFLYTLPVSVRLWRRSSGDDPSTPEEAA</sequence>
<feature type="transmembrane region" description="Helical" evidence="1">
    <location>
        <begin position="79"/>
        <end position="97"/>
    </location>
</feature>
<proteinExistence type="predicted"/>
<evidence type="ECO:0000313" key="3">
    <source>
        <dbReference type="Proteomes" id="UP001149411"/>
    </source>
</evidence>
<keyword evidence="3" id="KW-1185">Reference proteome</keyword>
<gene>
    <name evidence="2" type="ORF">EGH25_03955</name>
</gene>
<keyword evidence="1" id="KW-0812">Transmembrane</keyword>
<evidence type="ECO:0000256" key="1">
    <source>
        <dbReference type="SAM" id="Phobius"/>
    </source>
</evidence>
<comment type="caution">
    <text evidence="2">The sequence shown here is derived from an EMBL/GenBank/DDBJ whole genome shotgun (WGS) entry which is preliminary data.</text>
</comment>
<reference evidence="2" key="1">
    <citation type="submission" date="2022-09" db="EMBL/GenBank/DDBJ databases">
        <title>Haloadaptaus new haloarchaeum isolated from saline soil.</title>
        <authorList>
            <person name="Duran-Viseras A."/>
            <person name="Sanchez-Porro C."/>
            <person name="Ventosa A."/>
        </authorList>
    </citation>
    <scope>NUCLEOTIDE SEQUENCE</scope>
    <source>
        <strain evidence="2">F3-133</strain>
    </source>
</reference>
<dbReference type="Proteomes" id="UP001149411">
    <property type="component" value="Unassembled WGS sequence"/>
</dbReference>
<feature type="transmembrane region" description="Helical" evidence="1">
    <location>
        <begin position="103"/>
        <end position="123"/>
    </location>
</feature>
<name>A0A9Q4C2Z4_9EURY</name>
<keyword evidence="1" id="KW-1133">Transmembrane helix</keyword>
<protein>
    <submittedName>
        <fullName evidence="2">DUF998 domain-containing protein</fullName>
    </submittedName>
</protein>
<accession>A0A9Q4C2Z4</accession>
<organism evidence="2 3">
    <name type="scientific">Halorutilus salinus</name>
    <dbReference type="NCBI Taxonomy" id="2487751"/>
    <lineage>
        <taxon>Archaea</taxon>
        <taxon>Methanobacteriati</taxon>
        <taxon>Methanobacteriota</taxon>
        <taxon>Stenosarchaea group</taxon>
        <taxon>Halobacteria</taxon>
        <taxon>Halorutilales</taxon>
        <taxon>Halorutilaceae</taxon>
        <taxon>Halorutilus</taxon>
    </lineage>
</organism>
<evidence type="ECO:0000313" key="2">
    <source>
        <dbReference type="EMBL" id="MCX2818508.1"/>
    </source>
</evidence>
<keyword evidence="1" id="KW-0472">Membrane</keyword>
<dbReference type="AlphaFoldDB" id="A0A9Q4C2Z4"/>